<dbReference type="STRING" id="29430.AHTJS_03820"/>
<name>A0A1L6KKJ4_ACIHA</name>
<reference evidence="1 2" key="1">
    <citation type="submission" date="2019-03" db="EMBL/GenBank/DDBJ databases">
        <title>Complete genome sequence of two outbreak-associated Acinetobacter haemolyticus strains.</title>
        <authorList>
            <person name="Bai L."/>
            <person name="Zhang S.-C."/>
            <person name="Deng Y."/>
            <person name="Song C.-C."/>
            <person name="Kang G.-B."/>
            <person name="Dong Y."/>
            <person name="Wang Y."/>
            <person name="Gao F."/>
            <person name="Huang H."/>
        </authorList>
    </citation>
    <scope>NUCLEOTIDE SEQUENCE [LARGE SCALE GENOMIC DNA]</scope>
    <source>
        <strain evidence="1 2">TJR01</strain>
    </source>
</reference>
<protein>
    <submittedName>
        <fullName evidence="1">Uncharacterized protein</fullName>
    </submittedName>
</protein>
<accession>A0A1L6KKJ4</accession>
<dbReference type="EMBL" id="CP038009">
    <property type="protein sequence ID" value="QBQ17702.1"/>
    <property type="molecule type" value="Genomic_DNA"/>
</dbReference>
<dbReference type="OrthoDB" id="9920603at2"/>
<dbReference type="Proteomes" id="UP000294395">
    <property type="component" value="Chromosome"/>
</dbReference>
<organism evidence="1 2">
    <name type="scientific">Acinetobacter haemolyticus</name>
    <dbReference type="NCBI Taxonomy" id="29430"/>
    <lineage>
        <taxon>Bacteria</taxon>
        <taxon>Pseudomonadati</taxon>
        <taxon>Pseudomonadota</taxon>
        <taxon>Gammaproteobacteria</taxon>
        <taxon>Moraxellales</taxon>
        <taxon>Moraxellaceae</taxon>
        <taxon>Acinetobacter</taxon>
    </lineage>
</organism>
<evidence type="ECO:0000313" key="2">
    <source>
        <dbReference type="Proteomes" id="UP000294395"/>
    </source>
</evidence>
<proteinExistence type="predicted"/>
<gene>
    <name evidence="1" type="ORF">AHTJR_03825</name>
</gene>
<dbReference type="KEGG" id="ahl:AHTJS_03820"/>
<sequence>MKGDANETHSLIKKRVSLLSIILYLLFAVPVSIFIAGLVALLLVTINNVSNFEGARGYAWIGWLMVIAPLIYILCLIILPILIKKYPKALSVMNWIFAALSLCLIFSLTLM</sequence>
<dbReference type="AlphaFoldDB" id="A0A1L6KKJ4"/>
<dbReference type="RefSeq" id="WP_075314991.1">
    <property type="nucleotide sequence ID" value="NZ_CP018871.1"/>
</dbReference>
<evidence type="ECO:0000313" key="1">
    <source>
        <dbReference type="EMBL" id="QBQ17702.1"/>
    </source>
</evidence>